<dbReference type="NCBIfam" id="NF008759">
    <property type="entry name" value="PRK11790.1"/>
    <property type="match status" value="1"/>
</dbReference>
<feature type="compositionally biased region" description="Acidic residues" evidence="15">
    <location>
        <begin position="354"/>
        <end position="388"/>
    </location>
</feature>
<organism evidence="17 18">
    <name type="scientific">Gomphillus americanus</name>
    <dbReference type="NCBI Taxonomy" id="1940652"/>
    <lineage>
        <taxon>Eukaryota</taxon>
        <taxon>Fungi</taxon>
        <taxon>Dikarya</taxon>
        <taxon>Ascomycota</taxon>
        <taxon>Pezizomycotina</taxon>
        <taxon>Lecanoromycetes</taxon>
        <taxon>OSLEUM clade</taxon>
        <taxon>Ostropomycetidae</taxon>
        <taxon>Ostropales</taxon>
        <taxon>Graphidaceae</taxon>
        <taxon>Gomphilloideae</taxon>
        <taxon>Gomphillus</taxon>
    </lineage>
</organism>
<dbReference type="InterPro" id="IPR045865">
    <property type="entry name" value="ACT-like_dom_sf"/>
</dbReference>
<dbReference type="EC" id="1.1.1.95" evidence="6"/>
<evidence type="ECO:0000256" key="4">
    <source>
        <dbReference type="ARBA" id="ARBA00009947"/>
    </source>
</evidence>
<dbReference type="PANTHER" id="PTHR42789">
    <property type="entry name" value="D-ISOMER SPECIFIC 2-HYDROXYACID DEHYDROGENASE FAMILY PROTEIN (AFU_ORTHOLOGUE AFUA_6G10090)"/>
    <property type="match status" value="1"/>
</dbReference>
<dbReference type="InterPro" id="IPR037231">
    <property type="entry name" value="NAP-like_sf"/>
</dbReference>
<sequence length="898" mass="99829">MAEPIKGRKAEQAAPTPQNTPANNAPISSRAQQPNVASIKEEDLDARAAASIFAQNPKLISIMQNKLDSLVGRPSGYIESLPPTIQRRVAGLKGVQKDHAKLEAQFQEEVLELEKKYFAKFTPLYEKRAKIVNGKLEPTEEEVAAGKTAEEQEESEEQKAERLDTSGEEAAKKIPDDAPGIPEFWLSAMKNQITLAELITDRDESALKYLSDIRMEYLDRPGFRLIFDFAENEFFTNKTLSKTYFYQEDTGYGGDFIYDHAEGENIEWKPNQDLTVRTENTKQTRIIKKTIPTNSFFNFFNPPKPLKEDEEEEDGASDIEERLELDYQLGEDIKEKLIPRAIDWFTGEALQYEEFGEDDEDYDDEDDEDDDEGSDDKDDEDETDDDQDLPSMISAARDIARASGQSTQHEVSRSPEVTFRPSSPGSYGGGIGLSRVPTYSDRPAKQLTAFATEDIKILLLENVNQTGREALTKQGYQVEALKSSLAEDQLIAKIRDVHVIGIRSKTKLNARILKEAKNLIAIGCFCIGTNQVDLQYAAQHGIAVFNSPFSNSRSVAELMVAEVITLARQLGDRSMEMHQGTWNKVSTGCWEVRGKTLGIVGYGHIGSQLSVLAEALGMSVIYYDTLNLMALGSAKQVGTLDTLLHQADFVTLHVPELPETKNMIGKAQFELMKKGSYLINASRGSVIDIPALIEASRSGKIAGAALDVYPSEPAGNGDFFNNELNSWAKDLRSLKNIILTPHIGGSTEEAQSAIGIEVSDSLIRYVNEGVTVGAVNLPEVTLRSVTTDEPDHIRVIFIHRNVPGVLKKVNEILSEHNVEKQMTDSRRDVAYLMADISNVSGRNLQELYDSLEALSCMVSEILLRHMLTSCSPHHDPDIALITDTLEVKWAFARYKTLG</sequence>
<dbReference type="FunFam" id="3.30.70.260:FF:000036">
    <property type="entry name" value="D-3-phosphoglycerate dehydrogenase"/>
    <property type="match status" value="1"/>
</dbReference>
<dbReference type="InterPro" id="IPR002912">
    <property type="entry name" value="ACT_dom"/>
</dbReference>
<accession>A0A8H3IG66</accession>
<dbReference type="FunFam" id="3.40.50.720:FF:000041">
    <property type="entry name" value="D-3-phosphoglycerate dehydrogenase"/>
    <property type="match status" value="1"/>
</dbReference>
<proteinExistence type="inferred from homology"/>
<evidence type="ECO:0000259" key="16">
    <source>
        <dbReference type="PROSITE" id="PS51671"/>
    </source>
</evidence>
<evidence type="ECO:0000256" key="2">
    <source>
        <dbReference type="ARBA" id="ARBA00005216"/>
    </source>
</evidence>
<dbReference type="GO" id="GO:0006564">
    <property type="term" value="P:L-serine biosynthetic process"/>
    <property type="evidence" value="ECO:0007669"/>
    <property type="project" value="UniProtKB-KW"/>
</dbReference>
<dbReference type="UniPathway" id="UPA00135">
    <property type="reaction ID" value="UER00196"/>
</dbReference>
<dbReference type="EC" id="1.1.1.399" evidence="5"/>
<dbReference type="FunFam" id="3.30.1120.90:FF:000003">
    <property type="entry name" value="Nucleosome assembly protein"/>
    <property type="match status" value="1"/>
</dbReference>
<evidence type="ECO:0000256" key="11">
    <source>
        <dbReference type="ARBA" id="ARBA00023299"/>
    </source>
</evidence>
<keyword evidence="11" id="KW-0718">Serine biosynthesis</keyword>
<dbReference type="GO" id="GO:0061759">
    <property type="term" value="F:2-oxoglutarate reductase activity"/>
    <property type="evidence" value="ECO:0007669"/>
    <property type="project" value="UniProtKB-ARBA"/>
</dbReference>
<dbReference type="GO" id="GO:0004617">
    <property type="term" value="F:phosphoglycerate dehydrogenase activity"/>
    <property type="evidence" value="ECO:0007669"/>
    <property type="project" value="UniProtKB-EC"/>
</dbReference>
<feature type="compositionally biased region" description="Polar residues" evidence="15">
    <location>
        <begin position="27"/>
        <end position="36"/>
    </location>
</feature>
<dbReference type="CDD" id="cd12176">
    <property type="entry name" value="PGDH_3"/>
    <property type="match status" value="1"/>
</dbReference>
<evidence type="ECO:0000256" key="6">
    <source>
        <dbReference type="ARBA" id="ARBA00013143"/>
    </source>
</evidence>
<keyword evidence="10" id="KW-0520">NAD</keyword>
<dbReference type="Gene3D" id="3.30.70.260">
    <property type="match status" value="1"/>
</dbReference>
<dbReference type="GO" id="GO:0051287">
    <property type="term" value="F:NAD binding"/>
    <property type="evidence" value="ECO:0007669"/>
    <property type="project" value="InterPro"/>
</dbReference>
<comment type="catalytic activity">
    <reaction evidence="14">
        <text>(2R)-3-phosphoglycerate + NAD(+) = 3-phosphooxypyruvate + NADH + H(+)</text>
        <dbReference type="Rhea" id="RHEA:12641"/>
        <dbReference type="ChEBI" id="CHEBI:15378"/>
        <dbReference type="ChEBI" id="CHEBI:18110"/>
        <dbReference type="ChEBI" id="CHEBI:57540"/>
        <dbReference type="ChEBI" id="CHEBI:57945"/>
        <dbReference type="ChEBI" id="CHEBI:58272"/>
        <dbReference type="EC" id="1.1.1.95"/>
    </reaction>
</comment>
<comment type="similarity">
    <text evidence="3">Belongs to the D-isomer specific 2-hydroxyacid dehydrogenase family.</text>
</comment>
<evidence type="ECO:0000256" key="15">
    <source>
        <dbReference type="SAM" id="MobiDB-lite"/>
    </source>
</evidence>
<dbReference type="AlphaFoldDB" id="A0A8H3IG66"/>
<feature type="compositionally biased region" description="Basic and acidic residues" evidence="15">
    <location>
        <begin position="1"/>
        <end position="11"/>
    </location>
</feature>
<feature type="domain" description="ACT" evidence="16">
    <location>
        <begin position="794"/>
        <end position="866"/>
    </location>
</feature>
<comment type="catalytic activity">
    <reaction evidence="13">
        <text>(R)-2-hydroxyglutarate + NAD(+) = 2-oxoglutarate + NADH + H(+)</text>
        <dbReference type="Rhea" id="RHEA:49612"/>
        <dbReference type="ChEBI" id="CHEBI:15378"/>
        <dbReference type="ChEBI" id="CHEBI:15801"/>
        <dbReference type="ChEBI" id="CHEBI:16810"/>
        <dbReference type="ChEBI" id="CHEBI:57540"/>
        <dbReference type="ChEBI" id="CHEBI:57945"/>
        <dbReference type="EC" id="1.1.1.399"/>
    </reaction>
</comment>
<dbReference type="SUPFAM" id="SSF52283">
    <property type="entry name" value="Formate/glycerate dehydrogenase catalytic domain-like"/>
    <property type="match status" value="1"/>
</dbReference>
<feature type="region of interest" description="Disordered" evidence="15">
    <location>
        <begin position="353"/>
        <end position="429"/>
    </location>
</feature>
<comment type="pathway">
    <text evidence="2">Amino-acid biosynthesis; L-serine biosynthesis; L-serine from 3-phospho-D-glycerate: step 1/3.</text>
</comment>
<evidence type="ECO:0000256" key="8">
    <source>
        <dbReference type="ARBA" id="ARBA00022605"/>
    </source>
</evidence>
<dbReference type="SUPFAM" id="SSF143113">
    <property type="entry name" value="NAP-like"/>
    <property type="match status" value="1"/>
</dbReference>
<evidence type="ECO:0000256" key="3">
    <source>
        <dbReference type="ARBA" id="ARBA00005854"/>
    </source>
</evidence>
<keyword evidence="7" id="KW-0597">Phosphoprotein</keyword>
<protein>
    <recommendedName>
        <fullName evidence="12">2-oxoglutarate reductase</fullName>
        <ecNumber evidence="5">1.1.1.399</ecNumber>
        <ecNumber evidence="6">1.1.1.95</ecNumber>
    </recommendedName>
</protein>
<dbReference type="PROSITE" id="PS00670">
    <property type="entry name" value="D_2_HYDROXYACID_DH_2"/>
    <property type="match status" value="1"/>
</dbReference>
<evidence type="ECO:0000313" key="17">
    <source>
        <dbReference type="EMBL" id="CAF9912474.1"/>
    </source>
</evidence>
<evidence type="ECO:0000256" key="12">
    <source>
        <dbReference type="ARBA" id="ARBA00030455"/>
    </source>
</evidence>
<dbReference type="Pfam" id="PF00956">
    <property type="entry name" value="NAP"/>
    <property type="match status" value="1"/>
</dbReference>
<dbReference type="PANTHER" id="PTHR42789:SF1">
    <property type="entry name" value="D-ISOMER SPECIFIC 2-HYDROXYACID DEHYDROGENASE FAMILY PROTEIN (AFU_ORTHOLOGUE AFUA_6G10090)"/>
    <property type="match status" value="1"/>
</dbReference>
<dbReference type="SUPFAM" id="SSF51735">
    <property type="entry name" value="NAD(P)-binding Rossmann-fold domains"/>
    <property type="match status" value="1"/>
</dbReference>
<dbReference type="InterPro" id="IPR006139">
    <property type="entry name" value="D-isomer_2_OHA_DH_cat_dom"/>
</dbReference>
<evidence type="ECO:0000256" key="9">
    <source>
        <dbReference type="ARBA" id="ARBA00023002"/>
    </source>
</evidence>
<feature type="region of interest" description="Disordered" evidence="15">
    <location>
        <begin position="1"/>
        <end position="39"/>
    </location>
</feature>
<dbReference type="Gene3D" id="3.30.1120.90">
    <property type="entry name" value="Nucleosome assembly protein"/>
    <property type="match status" value="1"/>
</dbReference>
<feature type="region of interest" description="Disordered" evidence="15">
    <location>
        <begin position="140"/>
        <end position="174"/>
    </location>
</feature>
<keyword evidence="9" id="KW-0560">Oxidoreductase</keyword>
<dbReference type="EMBL" id="CAJPDQ010000007">
    <property type="protein sequence ID" value="CAF9912474.1"/>
    <property type="molecule type" value="Genomic_DNA"/>
</dbReference>
<dbReference type="Gene3D" id="1.20.5.1500">
    <property type="match status" value="1"/>
</dbReference>
<evidence type="ECO:0000256" key="1">
    <source>
        <dbReference type="ARBA" id="ARBA00003800"/>
    </source>
</evidence>
<evidence type="ECO:0000313" key="18">
    <source>
        <dbReference type="Proteomes" id="UP000664169"/>
    </source>
</evidence>
<dbReference type="InterPro" id="IPR029752">
    <property type="entry name" value="D-isomer_DH_CS1"/>
</dbReference>
<dbReference type="GO" id="GO:0006334">
    <property type="term" value="P:nucleosome assembly"/>
    <property type="evidence" value="ECO:0007669"/>
    <property type="project" value="InterPro"/>
</dbReference>
<dbReference type="OrthoDB" id="1621027at2759"/>
<dbReference type="Pfam" id="PF02826">
    <property type="entry name" value="2-Hacid_dh_C"/>
    <property type="match status" value="1"/>
</dbReference>
<dbReference type="Gene3D" id="3.40.50.720">
    <property type="entry name" value="NAD(P)-binding Rossmann-like Domain"/>
    <property type="match status" value="2"/>
</dbReference>
<keyword evidence="8" id="KW-0028">Amino-acid biosynthesis</keyword>
<reference evidence="17" key="1">
    <citation type="submission" date="2021-03" db="EMBL/GenBank/DDBJ databases">
        <authorList>
            <person name="Tagirdzhanova G."/>
        </authorList>
    </citation>
    <scope>NUCLEOTIDE SEQUENCE</scope>
</reference>
<keyword evidence="18" id="KW-1185">Reference proteome</keyword>
<dbReference type="Proteomes" id="UP000664169">
    <property type="component" value="Unassembled WGS sequence"/>
</dbReference>
<evidence type="ECO:0000256" key="13">
    <source>
        <dbReference type="ARBA" id="ARBA00048126"/>
    </source>
</evidence>
<dbReference type="InterPro" id="IPR002164">
    <property type="entry name" value="NAP_family"/>
</dbReference>
<dbReference type="InterPro" id="IPR006140">
    <property type="entry name" value="D-isomer_DH_NAD-bd"/>
</dbReference>
<comment type="caution">
    <text evidence="17">The sequence shown here is derived from an EMBL/GenBank/DDBJ whole genome shotgun (WGS) entry which is preliminary data.</text>
</comment>
<dbReference type="PROSITE" id="PS00671">
    <property type="entry name" value="D_2_HYDROXYACID_DH_3"/>
    <property type="match status" value="1"/>
</dbReference>
<dbReference type="PROSITE" id="PS51671">
    <property type="entry name" value="ACT"/>
    <property type="match status" value="1"/>
</dbReference>
<dbReference type="FunFam" id="1.20.5.1500:FF:000004">
    <property type="entry name" value="Nucleosome assembly protein Nap1"/>
    <property type="match status" value="1"/>
</dbReference>
<dbReference type="PROSITE" id="PS00065">
    <property type="entry name" value="D_2_HYDROXYACID_DH_1"/>
    <property type="match status" value="1"/>
</dbReference>
<dbReference type="GO" id="GO:0005634">
    <property type="term" value="C:nucleus"/>
    <property type="evidence" value="ECO:0007669"/>
    <property type="project" value="InterPro"/>
</dbReference>
<gene>
    <name evidence="17" type="ORF">GOMPHAMPRED_007669</name>
</gene>
<dbReference type="InterPro" id="IPR029753">
    <property type="entry name" value="D-isomer_DH_CS"/>
</dbReference>
<dbReference type="InterPro" id="IPR050857">
    <property type="entry name" value="D-2-hydroxyacid_DH"/>
</dbReference>
<dbReference type="SUPFAM" id="SSF55021">
    <property type="entry name" value="ACT-like"/>
    <property type="match status" value="1"/>
</dbReference>
<evidence type="ECO:0000256" key="10">
    <source>
        <dbReference type="ARBA" id="ARBA00023027"/>
    </source>
</evidence>
<evidence type="ECO:0000256" key="14">
    <source>
        <dbReference type="ARBA" id="ARBA00048731"/>
    </source>
</evidence>
<comment type="similarity">
    <text evidence="4">Belongs to the nucleosome assembly protein (NAP) family.</text>
</comment>
<feature type="compositionally biased region" description="Basic and acidic residues" evidence="15">
    <location>
        <begin position="157"/>
        <end position="174"/>
    </location>
</feature>
<name>A0A8H3IG66_9LECA</name>
<comment type="function">
    <text evidence="1">Catalyzes the reversible oxidation of 3-phospho-D-glycerate to 3-phosphonooxypyruvate, the first step of the phosphorylated L-serine biosynthesis pathway. Also catalyzes the reversible oxidation of 2-hydroxyglutarate to 2-oxoglutarate.</text>
</comment>
<evidence type="ECO:0000256" key="5">
    <source>
        <dbReference type="ARBA" id="ARBA00013001"/>
    </source>
</evidence>
<dbReference type="InterPro" id="IPR036291">
    <property type="entry name" value="NAD(P)-bd_dom_sf"/>
</dbReference>
<feature type="compositionally biased region" description="Low complexity" evidence="15">
    <location>
        <begin position="12"/>
        <end position="26"/>
    </location>
</feature>
<dbReference type="Pfam" id="PF00389">
    <property type="entry name" value="2-Hacid_dh"/>
    <property type="match status" value="1"/>
</dbReference>
<evidence type="ECO:0000256" key="7">
    <source>
        <dbReference type="ARBA" id="ARBA00022553"/>
    </source>
</evidence>